<comment type="similarity">
    <text evidence="2">Belongs to the Tdpoz family.</text>
</comment>
<dbReference type="PROSITE" id="PS50097">
    <property type="entry name" value="BTB"/>
    <property type="match status" value="2"/>
</dbReference>
<dbReference type="OrthoDB" id="688054at2759"/>
<feature type="domain" description="BTB" evidence="3">
    <location>
        <begin position="15"/>
        <end position="83"/>
    </location>
</feature>
<accession>A0A835FTP8</accession>
<dbReference type="InterPro" id="IPR011333">
    <property type="entry name" value="SKP1/BTB/POZ_sf"/>
</dbReference>
<dbReference type="EMBL" id="JACEFO010000402">
    <property type="protein sequence ID" value="KAF8772405.1"/>
    <property type="molecule type" value="Genomic_DNA"/>
</dbReference>
<dbReference type="InterPro" id="IPR045005">
    <property type="entry name" value="BPM1-6"/>
</dbReference>
<sequence>MHRQIGNLMSSEEGANIEFRVGRDTFRAHRLVLSARSPVFRAELLDRPMKDGTNVVVLVEGMEAPVFRAFLTFIYTDTLLEMDPEEEYTITRRLLVAADKYSLERLKLICEYSLCNHIKTGSVATMLELADRYHCPRLKEACFEFVRSSKVLLDVTETEEFKSLAQSAPAMAKEPAYDMHRQIGNLMSSEEGADIEFRVGRDTFRAHRLVLSARSLVFRAELLDRPVKDGTNVVVLVEGMEAPVFRAFLTFIYTDTLLEMDPKEEYTITQRLLVAADKYNLERLKLICEYSLCNHVKTGSVETMLELADRYHCPRLKEACFEFVRSSKVLLDVTETEEFKSLAQSTPAVAKELVFNFLARGLEKAGISRWNQEGQVSVIRAST</sequence>
<dbReference type="GO" id="GO:0016567">
    <property type="term" value="P:protein ubiquitination"/>
    <property type="evidence" value="ECO:0007669"/>
    <property type="project" value="InterPro"/>
</dbReference>
<gene>
    <name evidence="4" type="ORF">HU200_005809</name>
</gene>
<reference evidence="4" key="1">
    <citation type="submission" date="2020-07" db="EMBL/GenBank/DDBJ databases">
        <title>Genome sequence and genetic diversity analysis of an under-domesticated orphan crop, white fonio (Digitaria exilis).</title>
        <authorList>
            <person name="Bennetzen J.L."/>
            <person name="Chen S."/>
            <person name="Ma X."/>
            <person name="Wang X."/>
            <person name="Yssel A.E.J."/>
            <person name="Chaluvadi S.R."/>
            <person name="Johnson M."/>
            <person name="Gangashetty P."/>
            <person name="Hamidou F."/>
            <person name="Sanogo M.D."/>
            <person name="Zwaenepoel A."/>
            <person name="Wallace J."/>
            <person name="Van De Peer Y."/>
            <person name="Van Deynze A."/>
        </authorList>
    </citation>
    <scope>NUCLEOTIDE SEQUENCE</scope>
    <source>
        <tissue evidence="4">Leaves</tissue>
    </source>
</reference>
<dbReference type="PANTHER" id="PTHR26379">
    <property type="entry name" value="BTB/POZ AND MATH DOMAIN-CONTAINING PROTEIN 1"/>
    <property type="match status" value="1"/>
</dbReference>
<dbReference type="PANTHER" id="PTHR26379:SF382">
    <property type="entry name" value="OS10G0435900 PROTEIN"/>
    <property type="match status" value="1"/>
</dbReference>
<dbReference type="InterPro" id="IPR056423">
    <property type="entry name" value="BACK_BPM_SPOP"/>
</dbReference>
<feature type="domain" description="BTB" evidence="3">
    <location>
        <begin position="193"/>
        <end position="261"/>
    </location>
</feature>
<dbReference type="Pfam" id="PF24570">
    <property type="entry name" value="BACK_BPM_SPOP"/>
    <property type="match status" value="2"/>
</dbReference>
<proteinExistence type="inferred from homology"/>
<organism evidence="4 5">
    <name type="scientific">Digitaria exilis</name>
    <dbReference type="NCBI Taxonomy" id="1010633"/>
    <lineage>
        <taxon>Eukaryota</taxon>
        <taxon>Viridiplantae</taxon>
        <taxon>Streptophyta</taxon>
        <taxon>Embryophyta</taxon>
        <taxon>Tracheophyta</taxon>
        <taxon>Spermatophyta</taxon>
        <taxon>Magnoliopsida</taxon>
        <taxon>Liliopsida</taxon>
        <taxon>Poales</taxon>
        <taxon>Poaceae</taxon>
        <taxon>PACMAD clade</taxon>
        <taxon>Panicoideae</taxon>
        <taxon>Panicodae</taxon>
        <taxon>Paniceae</taxon>
        <taxon>Anthephorinae</taxon>
        <taxon>Digitaria</taxon>
    </lineage>
</organism>
<dbReference type="Gene3D" id="6.10.250.3030">
    <property type="match status" value="1"/>
</dbReference>
<comment type="caution">
    <text evidence="4">The sequence shown here is derived from an EMBL/GenBank/DDBJ whole genome shotgun (WGS) entry which is preliminary data.</text>
</comment>
<dbReference type="Proteomes" id="UP000636709">
    <property type="component" value="Unassembled WGS sequence"/>
</dbReference>
<evidence type="ECO:0000256" key="1">
    <source>
        <dbReference type="ARBA" id="ARBA00004906"/>
    </source>
</evidence>
<evidence type="ECO:0000259" key="3">
    <source>
        <dbReference type="PROSITE" id="PS50097"/>
    </source>
</evidence>
<evidence type="ECO:0000313" key="4">
    <source>
        <dbReference type="EMBL" id="KAF8772405.1"/>
    </source>
</evidence>
<name>A0A835FTP8_9POAL</name>
<protein>
    <recommendedName>
        <fullName evidence="3">BTB domain-containing protein</fullName>
    </recommendedName>
</protein>
<dbReference type="SUPFAM" id="SSF54695">
    <property type="entry name" value="POZ domain"/>
    <property type="match status" value="2"/>
</dbReference>
<evidence type="ECO:0000313" key="5">
    <source>
        <dbReference type="Proteomes" id="UP000636709"/>
    </source>
</evidence>
<dbReference type="Pfam" id="PF00651">
    <property type="entry name" value="BTB"/>
    <property type="match status" value="2"/>
</dbReference>
<dbReference type="InterPro" id="IPR000210">
    <property type="entry name" value="BTB/POZ_dom"/>
</dbReference>
<dbReference type="SMART" id="SM00225">
    <property type="entry name" value="BTB"/>
    <property type="match status" value="2"/>
</dbReference>
<dbReference type="AlphaFoldDB" id="A0A835FTP8"/>
<dbReference type="Gene3D" id="3.30.710.10">
    <property type="entry name" value="Potassium Channel Kv1.1, Chain A"/>
    <property type="match status" value="2"/>
</dbReference>
<comment type="pathway">
    <text evidence="1">Protein modification; protein ubiquitination.</text>
</comment>
<keyword evidence="5" id="KW-1185">Reference proteome</keyword>
<dbReference type="Gene3D" id="1.25.40.420">
    <property type="match status" value="1"/>
</dbReference>
<evidence type="ECO:0000256" key="2">
    <source>
        <dbReference type="ARBA" id="ARBA00010846"/>
    </source>
</evidence>